<dbReference type="EMBL" id="WSZM01000505">
    <property type="protein sequence ID" value="KAF4032192.1"/>
    <property type="molecule type" value="Genomic_DNA"/>
</dbReference>
<sequence>MRTAGSSIATMRKGFYSFVVHESWMASGGVPGEFTTYRDEKWTMPEMAEYLYGGGNFKKLQQIKTEVDPNEMFNTDPQAIPALA</sequence>
<evidence type="ECO:0000313" key="2">
    <source>
        <dbReference type="EMBL" id="KAF4032192.1"/>
    </source>
</evidence>
<dbReference type="Gene3D" id="3.30.465.10">
    <property type="match status" value="1"/>
</dbReference>
<dbReference type="Proteomes" id="UP000602510">
    <property type="component" value="Unassembled WGS sequence"/>
</dbReference>
<dbReference type="InterPro" id="IPR012951">
    <property type="entry name" value="BBE"/>
</dbReference>
<proteinExistence type="predicted"/>
<dbReference type="GO" id="GO:0050660">
    <property type="term" value="F:flavin adenine dinucleotide binding"/>
    <property type="evidence" value="ECO:0007669"/>
    <property type="project" value="InterPro"/>
</dbReference>
<keyword evidence="3" id="KW-1185">Reference proteome</keyword>
<dbReference type="InterPro" id="IPR016169">
    <property type="entry name" value="FAD-bd_PCMH_sub2"/>
</dbReference>
<dbReference type="GO" id="GO:0016491">
    <property type="term" value="F:oxidoreductase activity"/>
    <property type="evidence" value="ECO:0007669"/>
    <property type="project" value="InterPro"/>
</dbReference>
<feature type="domain" description="Berberine/berberine-like" evidence="1">
    <location>
        <begin position="46"/>
        <end position="80"/>
    </location>
</feature>
<dbReference type="Pfam" id="PF08031">
    <property type="entry name" value="BBE"/>
    <property type="match status" value="1"/>
</dbReference>
<dbReference type="AlphaFoldDB" id="A0A833SBU8"/>
<comment type="caution">
    <text evidence="2">The sequence shown here is derived from an EMBL/GenBank/DDBJ whole genome shotgun (WGS) entry which is preliminary data.</text>
</comment>
<protein>
    <submittedName>
        <fullName evidence="2">Berberine and berberine like domain-containing protein</fullName>
    </submittedName>
</protein>
<organism evidence="2 3">
    <name type="scientific">Phytophthora infestans</name>
    <name type="common">Potato late blight agent</name>
    <name type="synonym">Botrytis infestans</name>
    <dbReference type="NCBI Taxonomy" id="4787"/>
    <lineage>
        <taxon>Eukaryota</taxon>
        <taxon>Sar</taxon>
        <taxon>Stramenopiles</taxon>
        <taxon>Oomycota</taxon>
        <taxon>Peronosporomycetes</taxon>
        <taxon>Peronosporales</taxon>
        <taxon>Peronosporaceae</taxon>
        <taxon>Phytophthora</taxon>
    </lineage>
</organism>
<evidence type="ECO:0000313" key="3">
    <source>
        <dbReference type="Proteomes" id="UP000602510"/>
    </source>
</evidence>
<name>A0A833SBU8_PHYIN</name>
<reference evidence="2" key="1">
    <citation type="submission" date="2020-04" db="EMBL/GenBank/DDBJ databases">
        <title>Hybrid Assembly of Korean Phytophthora infestans isolates.</title>
        <authorList>
            <person name="Prokchorchik M."/>
            <person name="Lee Y."/>
            <person name="Seo J."/>
            <person name="Cho J.-H."/>
            <person name="Park Y.-E."/>
            <person name="Jang D.-C."/>
            <person name="Im J.-S."/>
            <person name="Choi J.-G."/>
            <person name="Park H.-J."/>
            <person name="Lee G.-B."/>
            <person name="Lee Y.-G."/>
            <person name="Hong S.-Y."/>
            <person name="Cho K."/>
            <person name="Sohn K.H."/>
        </authorList>
    </citation>
    <scope>NUCLEOTIDE SEQUENCE</scope>
    <source>
        <strain evidence="2">KR_1_A1</strain>
    </source>
</reference>
<gene>
    <name evidence="2" type="ORF">GN244_ATG15961</name>
</gene>
<accession>A0A833SBU8</accession>
<evidence type="ECO:0000259" key="1">
    <source>
        <dbReference type="Pfam" id="PF08031"/>
    </source>
</evidence>